<name>A0A6J7ABV6_9ZZZZ</name>
<evidence type="ECO:0000313" key="2">
    <source>
        <dbReference type="EMBL" id="CAB4829719.1"/>
    </source>
</evidence>
<dbReference type="EMBL" id="CAFAAQ010000360">
    <property type="protein sequence ID" value="CAB4829719.1"/>
    <property type="molecule type" value="Genomic_DNA"/>
</dbReference>
<keyword evidence="1" id="KW-0812">Transmembrane</keyword>
<organism evidence="2">
    <name type="scientific">freshwater metagenome</name>
    <dbReference type="NCBI Taxonomy" id="449393"/>
    <lineage>
        <taxon>unclassified sequences</taxon>
        <taxon>metagenomes</taxon>
        <taxon>ecological metagenomes</taxon>
    </lineage>
</organism>
<evidence type="ECO:0000256" key="1">
    <source>
        <dbReference type="SAM" id="Phobius"/>
    </source>
</evidence>
<sequence length="61" mass="6251">MPCPSRVTLQHGIQRSSLVVCLSGQPGYRNRVRSTVPAALAGLALAGLALAVPAELGSLPE</sequence>
<keyword evidence="1" id="KW-0472">Membrane</keyword>
<dbReference type="AlphaFoldDB" id="A0A6J7ABV6"/>
<proteinExistence type="predicted"/>
<reference evidence="2" key="1">
    <citation type="submission" date="2020-05" db="EMBL/GenBank/DDBJ databases">
        <authorList>
            <person name="Chiriac C."/>
            <person name="Salcher M."/>
            <person name="Ghai R."/>
            <person name="Kavagutti S V."/>
        </authorList>
    </citation>
    <scope>NUCLEOTIDE SEQUENCE</scope>
</reference>
<protein>
    <submittedName>
        <fullName evidence="2">Unannotated protein</fullName>
    </submittedName>
</protein>
<feature type="transmembrane region" description="Helical" evidence="1">
    <location>
        <begin position="35"/>
        <end position="54"/>
    </location>
</feature>
<keyword evidence="1" id="KW-1133">Transmembrane helix</keyword>
<accession>A0A6J7ABV6</accession>
<gene>
    <name evidence="2" type="ORF">UFOPK3046_02291</name>
</gene>